<dbReference type="InterPro" id="IPR045864">
    <property type="entry name" value="aa-tRNA-synth_II/BPL/LPL"/>
</dbReference>
<accession>A0ABP5FS46</accession>
<keyword evidence="5 19" id="KW-0436">Ligase</keyword>
<feature type="transmembrane region" description="Helical" evidence="20">
    <location>
        <begin position="82"/>
        <end position="102"/>
    </location>
</feature>
<evidence type="ECO:0000256" key="13">
    <source>
        <dbReference type="ARBA" id="ARBA00023146"/>
    </source>
</evidence>
<dbReference type="SUPFAM" id="SSF50249">
    <property type="entry name" value="Nucleic acid-binding proteins"/>
    <property type="match status" value="1"/>
</dbReference>
<comment type="catalytic activity">
    <reaction evidence="17">
        <text>L-lysyl-tRNA(Lys) + a 1,2-diacyl-sn-glycero-3-phospho-(1'-sn-glycerol) = a 1,2-diacyl-sn-glycero-3-phospho-1'-(3'-O-L-lysyl)-sn-glycerol + tRNA(Lys)</text>
        <dbReference type="Rhea" id="RHEA:10668"/>
        <dbReference type="Rhea" id="RHEA-COMP:9696"/>
        <dbReference type="Rhea" id="RHEA-COMP:9697"/>
        <dbReference type="ChEBI" id="CHEBI:64716"/>
        <dbReference type="ChEBI" id="CHEBI:75792"/>
        <dbReference type="ChEBI" id="CHEBI:78442"/>
        <dbReference type="ChEBI" id="CHEBI:78529"/>
        <dbReference type="EC" id="2.3.2.3"/>
    </reaction>
</comment>
<dbReference type="Pfam" id="PF09924">
    <property type="entry name" value="LPG_synthase_C"/>
    <property type="match status" value="1"/>
</dbReference>
<keyword evidence="4" id="KW-1003">Cell membrane</keyword>
<dbReference type="PANTHER" id="PTHR42918">
    <property type="entry name" value="LYSYL-TRNA SYNTHETASE"/>
    <property type="match status" value="1"/>
</dbReference>
<keyword evidence="11 20" id="KW-1133">Transmembrane helix</keyword>
<feature type="transmembrane region" description="Helical" evidence="20">
    <location>
        <begin position="20"/>
        <end position="37"/>
    </location>
</feature>
<evidence type="ECO:0000256" key="9">
    <source>
        <dbReference type="ARBA" id="ARBA00022741"/>
    </source>
</evidence>
<dbReference type="PANTHER" id="PTHR42918:SF15">
    <property type="entry name" value="LYSINE--TRNA LIGASE, CHLOROPLASTIC_MITOCHONDRIAL"/>
    <property type="match status" value="1"/>
</dbReference>
<feature type="binding site" evidence="19">
    <location>
        <position position="1038"/>
    </location>
    <ligand>
        <name>Mg(2+)</name>
        <dbReference type="ChEBI" id="CHEBI:18420"/>
        <label>1</label>
    </ligand>
</feature>
<dbReference type="Proteomes" id="UP001501285">
    <property type="component" value="Unassembled WGS sequence"/>
</dbReference>
<dbReference type="InterPro" id="IPR004364">
    <property type="entry name" value="Aa-tRNA-synt_II"/>
</dbReference>
<keyword evidence="7 20" id="KW-0812">Transmembrane</keyword>
<proteinExistence type="inferred from homology"/>
<gene>
    <name evidence="22" type="primary">lysX</name>
    <name evidence="19" type="synonym">lysS</name>
    <name evidence="22" type="ORF">GCM10009740_23970</name>
</gene>
<feature type="transmembrane region" description="Helical" evidence="20">
    <location>
        <begin position="49"/>
        <end position="70"/>
    </location>
</feature>
<dbReference type="InterPro" id="IPR044136">
    <property type="entry name" value="Lys-tRNA-ligase_II_N"/>
</dbReference>
<feature type="transmembrane region" description="Helical" evidence="20">
    <location>
        <begin position="211"/>
        <end position="233"/>
    </location>
</feature>
<evidence type="ECO:0000256" key="3">
    <source>
        <dbReference type="ARBA" id="ARBA00009968"/>
    </source>
</evidence>
<evidence type="ECO:0000256" key="5">
    <source>
        <dbReference type="ARBA" id="ARBA00022598"/>
    </source>
</evidence>
<evidence type="ECO:0000256" key="1">
    <source>
        <dbReference type="ARBA" id="ARBA00004651"/>
    </source>
</evidence>
<evidence type="ECO:0000256" key="11">
    <source>
        <dbReference type="ARBA" id="ARBA00022989"/>
    </source>
</evidence>
<dbReference type="InterPro" id="IPR024320">
    <property type="entry name" value="LPG_synthase_C"/>
</dbReference>
<comment type="subunit">
    <text evidence="19">Homodimer.</text>
</comment>
<evidence type="ECO:0000256" key="2">
    <source>
        <dbReference type="ARBA" id="ARBA00005270"/>
    </source>
</evidence>
<organism evidence="22 23">
    <name type="scientific">Terrabacter terrae</name>
    <dbReference type="NCBI Taxonomy" id="318434"/>
    <lineage>
        <taxon>Bacteria</taxon>
        <taxon>Bacillati</taxon>
        <taxon>Actinomycetota</taxon>
        <taxon>Actinomycetes</taxon>
        <taxon>Micrococcales</taxon>
        <taxon>Intrasporangiaceae</taxon>
        <taxon>Terrabacter</taxon>
    </lineage>
</organism>
<reference evidence="23" key="1">
    <citation type="journal article" date="2019" name="Int. J. Syst. Evol. Microbiol.">
        <title>The Global Catalogue of Microorganisms (GCM) 10K type strain sequencing project: providing services to taxonomists for standard genome sequencing and annotation.</title>
        <authorList>
            <consortium name="The Broad Institute Genomics Platform"/>
            <consortium name="The Broad Institute Genome Sequencing Center for Infectious Disease"/>
            <person name="Wu L."/>
            <person name="Ma J."/>
        </authorList>
    </citation>
    <scope>NUCLEOTIDE SEQUENCE [LARGE SCALE GENOMIC DNA]</scope>
    <source>
        <strain evidence="23">JCM 14283</strain>
    </source>
</reference>
<evidence type="ECO:0000256" key="16">
    <source>
        <dbReference type="ARBA" id="ARBA00024681"/>
    </source>
</evidence>
<comment type="similarity">
    <text evidence="2">In the N-terminal section; belongs to the LPG synthetase family.</text>
</comment>
<evidence type="ECO:0000256" key="20">
    <source>
        <dbReference type="SAM" id="Phobius"/>
    </source>
</evidence>
<evidence type="ECO:0000313" key="22">
    <source>
        <dbReference type="EMBL" id="GAA2032919.1"/>
    </source>
</evidence>
<dbReference type="Gene3D" id="2.40.50.140">
    <property type="entry name" value="Nucleic acid-binding proteins"/>
    <property type="match status" value="1"/>
</dbReference>
<evidence type="ECO:0000256" key="17">
    <source>
        <dbReference type="ARBA" id="ARBA00047540"/>
    </source>
</evidence>
<keyword evidence="6" id="KW-0808">Transferase</keyword>
<comment type="caution">
    <text evidence="22">The sequence shown here is derived from an EMBL/GenBank/DDBJ whole genome shotgun (WGS) entry which is preliminary data.</text>
</comment>
<dbReference type="HAMAP" id="MF_00252">
    <property type="entry name" value="Lys_tRNA_synth_class2"/>
    <property type="match status" value="1"/>
</dbReference>
<keyword evidence="13 19" id="KW-0030">Aminoacyl-tRNA synthetase</keyword>
<keyword evidence="19" id="KW-0963">Cytoplasm</keyword>
<dbReference type="EMBL" id="BAAANB010000021">
    <property type="protein sequence ID" value="GAA2032919.1"/>
    <property type="molecule type" value="Genomic_DNA"/>
</dbReference>
<keyword evidence="10 19" id="KW-0067">ATP-binding</keyword>
<dbReference type="InterPro" id="IPR012340">
    <property type="entry name" value="NA-bd_OB-fold"/>
</dbReference>
<evidence type="ECO:0000256" key="19">
    <source>
        <dbReference type="HAMAP-Rule" id="MF_00252"/>
    </source>
</evidence>
<dbReference type="InterPro" id="IPR006195">
    <property type="entry name" value="aa-tRNA-synth_II"/>
</dbReference>
<feature type="domain" description="Aminoacyl-transfer RNA synthetases class-II family profile" evidence="21">
    <location>
        <begin position="786"/>
        <end position="1125"/>
    </location>
</feature>
<feature type="transmembrane region" description="Helical" evidence="20">
    <location>
        <begin position="153"/>
        <end position="176"/>
    </location>
</feature>
<evidence type="ECO:0000256" key="6">
    <source>
        <dbReference type="ARBA" id="ARBA00022679"/>
    </source>
</evidence>
<dbReference type="NCBIfam" id="NF002821">
    <property type="entry name" value="PRK02983.1"/>
    <property type="match status" value="1"/>
</dbReference>
<keyword evidence="14" id="KW-0046">Antibiotic resistance</keyword>
<comment type="function">
    <text evidence="16">Catalyzes the production of L-lysyl-tRNA(Lys)transfer and the transfer of a lysyl group from L-lysyl-tRNA(Lys) to membrane-bound phosphatidylglycerol (PG), which produces lysylphosphatidylglycerol (LPG), one of the components of the bacterial membrane with a positive net charge. LPG synthesis contributes to the resistance to cationic antimicrobial peptides (CAMPs) and likely protects M.tuberculosis against the CAMPs produced by competiting microorganisms (bacteriocins). In fact, the modification of anionic phosphatidylglycerol with positively charged L-lysine results in repulsion of the peptides.</text>
</comment>
<dbReference type="SUPFAM" id="SSF55681">
    <property type="entry name" value="Class II aaRS and biotin synthetases"/>
    <property type="match status" value="1"/>
</dbReference>
<feature type="transmembrane region" description="Helical" evidence="20">
    <location>
        <begin position="122"/>
        <end position="141"/>
    </location>
</feature>
<keyword evidence="23" id="KW-1185">Reference proteome</keyword>
<evidence type="ECO:0000256" key="18">
    <source>
        <dbReference type="ARBA" id="ARBA00048573"/>
    </source>
</evidence>
<keyword evidence="12" id="KW-0443">Lipid metabolism</keyword>
<keyword evidence="8 19" id="KW-0479">Metal-binding</keyword>
<dbReference type="Pfam" id="PF00152">
    <property type="entry name" value="tRNA-synt_2"/>
    <property type="match status" value="1"/>
</dbReference>
<evidence type="ECO:0000256" key="8">
    <source>
        <dbReference type="ARBA" id="ARBA00022723"/>
    </source>
</evidence>
<comment type="subcellular location">
    <subcellularLocation>
        <location evidence="1">Cell membrane</location>
        <topology evidence="1">Multi-pass membrane protein</topology>
    </subcellularLocation>
    <subcellularLocation>
        <location evidence="19">Cytoplasm</location>
    </subcellularLocation>
</comment>
<keyword evidence="9 19" id="KW-0547">Nucleotide-binding</keyword>
<dbReference type="Gene3D" id="3.30.930.10">
    <property type="entry name" value="Bira Bifunctional Protein, Domain 2"/>
    <property type="match status" value="1"/>
</dbReference>
<evidence type="ECO:0000256" key="15">
    <source>
        <dbReference type="ARBA" id="ARBA00023268"/>
    </source>
</evidence>
<dbReference type="NCBIfam" id="NF001756">
    <property type="entry name" value="PRK00484.1"/>
    <property type="match status" value="1"/>
</dbReference>
<dbReference type="InterPro" id="IPR018149">
    <property type="entry name" value="Lys-tRNA-synth_II_C"/>
</dbReference>
<evidence type="ECO:0000256" key="10">
    <source>
        <dbReference type="ARBA" id="ARBA00022840"/>
    </source>
</evidence>
<comment type="catalytic activity">
    <reaction evidence="18 19">
        <text>tRNA(Lys) + L-lysine + ATP = L-lysyl-tRNA(Lys) + AMP + diphosphate</text>
        <dbReference type="Rhea" id="RHEA:20792"/>
        <dbReference type="Rhea" id="RHEA-COMP:9696"/>
        <dbReference type="Rhea" id="RHEA-COMP:9697"/>
        <dbReference type="ChEBI" id="CHEBI:30616"/>
        <dbReference type="ChEBI" id="CHEBI:32551"/>
        <dbReference type="ChEBI" id="CHEBI:33019"/>
        <dbReference type="ChEBI" id="CHEBI:78442"/>
        <dbReference type="ChEBI" id="CHEBI:78529"/>
        <dbReference type="ChEBI" id="CHEBI:456215"/>
        <dbReference type="EC" id="6.1.1.6"/>
    </reaction>
</comment>
<dbReference type="Pfam" id="PF16995">
    <property type="entry name" value="tRNA-synt_2_TM"/>
    <property type="match status" value="1"/>
</dbReference>
<dbReference type="InterPro" id="IPR004365">
    <property type="entry name" value="NA-bd_OB_tRNA"/>
</dbReference>
<comment type="similarity">
    <text evidence="3">In the C-terminal section; belongs to the class-II aminoacyl-tRNA synthetase family.</text>
</comment>
<keyword evidence="20" id="KW-0472">Membrane</keyword>
<keyword evidence="19" id="KW-0460">Magnesium</keyword>
<evidence type="ECO:0000256" key="7">
    <source>
        <dbReference type="ARBA" id="ARBA00022692"/>
    </source>
</evidence>
<feature type="binding site" evidence="19">
    <location>
        <position position="1045"/>
    </location>
    <ligand>
        <name>Mg(2+)</name>
        <dbReference type="ChEBI" id="CHEBI:18420"/>
        <label>1</label>
    </ligand>
</feature>
<keyword evidence="15" id="KW-0511">Multifunctional enzyme</keyword>
<evidence type="ECO:0000259" key="21">
    <source>
        <dbReference type="PROSITE" id="PS50862"/>
    </source>
</evidence>
<sequence>MLMATPSSRAPVSHRPARLLTGLYALATFVALMITLLDRRREHPTLAEQVFGLLNIPVAPTFVSVVVLALATRALLGRKRVALWFVAAFQLFGIYVGFVALVPSARVPLTEMWVSRGGLGRGLDVISTVVAALALFWLWRIRDEFTGRLQRGSWGLSVAVLAVGSAVTLGVAWLLIGAVGAPRSQVDPLVDTVLAVFGGVSRRTALLVPSWVVDVVAVCAGLTILATVTLFLASARPRSRWSADREVALRELLAHHGSADSLGYFATRRDKASVFSPDGRAAVTYRVVGGVSLASGDPVGDPDRWRAAIDAWRAEAREFGWVPAVLGASEQAARAYASAGGMRVLLLGDEAILETRHFDLRRASLTPVRRAAARATRAGLTVQLGRQGDLRAEELEEITARTEAWRSGETDRGFSMALNRVGDRADRDILHVTAHRPDGSLAGLLSLVPWGRSGVSLDVMRRSPDAPNGVTELMVSQLMGRAGELGLSRVSLNFCMFRAVFEDAERLGSGSLTRVSASVLGLFDRFWQLERLYRSNEKYEPTWQPRFLCYDDAVSLPQVAVAAGALEGFIPYPALRTARAELDPEHLALAAAVGEPELDLRTLGPRRSDQFRHREATLARMREVGIEPFPVGAASTRTIPIAEIDLVVAQTGTTAGAGGAPEDLSTRTSAHLSVVGRVREVRDHGGVVFATLVDGDARVQVLLDAARLGQACLARFRAFVDVGDLVRVGGPMDRSRSGTRSLLVHEWRMEAKSLHPVPFRAFDDPEARALHRSTDLLVHPREVDLLRQRSAVVASIRRTLADDGFLEVETPVLHTVHGGATARPFRTFINAYGVDLTLRIAPELHLKRLLVAGLGPVFELGRNFRNEGADSTHNPEFTSLEVYQPHADYTTMRHLTERLVREAARCVHGTEVMPLPTAARGRAARAGSRGRARAGDGAVELVDISGEWPVVPVLEAVSEAVGRPVALETDLDVLLDLAQEHGITVRPEMRSGAIIEELYAELVEPATLLPTFYTDFPTETSPLTRRHRTAPGLAERWDLVVAGMEIGTAYTELTDPLDQRARLTEQSLKAAAGDPEAMEVDEDFLQALELGMPPSGGLGIGVDRLVMLLTNTSIRSVLTFPFVRPGAGRRTERETSPAWS</sequence>
<dbReference type="EC" id="6.1.1.6" evidence="19"/>
<dbReference type="GO" id="GO:0016874">
    <property type="term" value="F:ligase activity"/>
    <property type="evidence" value="ECO:0007669"/>
    <property type="project" value="UniProtKB-KW"/>
</dbReference>
<evidence type="ECO:0000256" key="4">
    <source>
        <dbReference type="ARBA" id="ARBA00022475"/>
    </source>
</evidence>
<comment type="cofactor">
    <cofactor evidence="19">
        <name>Mg(2+)</name>
        <dbReference type="ChEBI" id="CHEBI:18420"/>
    </cofactor>
    <text evidence="19">Binds 3 Mg(2+) ions per subunit.</text>
</comment>
<keyword evidence="19" id="KW-0648">Protein biosynthesis</keyword>
<dbReference type="PROSITE" id="PS50862">
    <property type="entry name" value="AA_TRNA_LIGASE_II"/>
    <property type="match status" value="1"/>
</dbReference>
<evidence type="ECO:0000256" key="14">
    <source>
        <dbReference type="ARBA" id="ARBA00023251"/>
    </source>
</evidence>
<dbReference type="InterPro" id="IPR031553">
    <property type="entry name" value="tRNA-synt_2_TM"/>
</dbReference>
<dbReference type="CDD" id="cd04322">
    <property type="entry name" value="LysRS_N"/>
    <property type="match status" value="1"/>
</dbReference>
<dbReference type="Pfam" id="PF01336">
    <property type="entry name" value="tRNA_anti-codon"/>
    <property type="match status" value="1"/>
</dbReference>
<evidence type="ECO:0000313" key="23">
    <source>
        <dbReference type="Proteomes" id="UP001501285"/>
    </source>
</evidence>
<feature type="binding site" evidence="19">
    <location>
        <position position="1045"/>
    </location>
    <ligand>
        <name>Mg(2+)</name>
        <dbReference type="ChEBI" id="CHEBI:18420"/>
        <label>2</label>
    </ligand>
</feature>
<comment type="similarity">
    <text evidence="19">Belongs to the class-II aminoacyl-tRNA synthetase family.</text>
</comment>
<name>A0ABP5FS46_9MICO</name>
<dbReference type="InterPro" id="IPR002313">
    <property type="entry name" value="Lys-tRNA-ligase_II"/>
</dbReference>
<protein>
    <recommendedName>
        <fullName evidence="19">Lysine--tRNA ligase</fullName>
        <ecNumber evidence="19">6.1.1.6</ecNumber>
    </recommendedName>
    <alternativeName>
        <fullName evidence="19">Lysyl-tRNA synthetase</fullName>
        <shortName evidence="19">LysRS</shortName>
    </alternativeName>
</protein>
<dbReference type="PRINTS" id="PR00982">
    <property type="entry name" value="TRNASYNTHLYS"/>
</dbReference>
<evidence type="ECO:0000256" key="12">
    <source>
        <dbReference type="ARBA" id="ARBA00023098"/>
    </source>
</evidence>